<feature type="transmembrane region" description="Helical" evidence="5">
    <location>
        <begin position="53"/>
        <end position="71"/>
    </location>
</feature>
<keyword evidence="7" id="KW-0436">Ligase</keyword>
<gene>
    <name evidence="7" type="ORF">SAMN04487820_10414</name>
</gene>
<organism evidence="7 8">
    <name type="scientific">Actinopolyspora mzabensis</name>
    <dbReference type="NCBI Taxonomy" id="995066"/>
    <lineage>
        <taxon>Bacteria</taxon>
        <taxon>Bacillati</taxon>
        <taxon>Actinomycetota</taxon>
        <taxon>Actinomycetes</taxon>
        <taxon>Actinopolysporales</taxon>
        <taxon>Actinopolysporaceae</taxon>
        <taxon>Actinopolyspora</taxon>
    </lineage>
</organism>
<evidence type="ECO:0000256" key="1">
    <source>
        <dbReference type="ARBA" id="ARBA00004141"/>
    </source>
</evidence>
<dbReference type="EMBL" id="FNFM01000004">
    <property type="protein sequence ID" value="SDK05241.1"/>
    <property type="molecule type" value="Genomic_DNA"/>
</dbReference>
<evidence type="ECO:0000313" key="8">
    <source>
        <dbReference type="Proteomes" id="UP000199213"/>
    </source>
</evidence>
<dbReference type="GO" id="GO:0016874">
    <property type="term" value="F:ligase activity"/>
    <property type="evidence" value="ECO:0007669"/>
    <property type="project" value="UniProtKB-KW"/>
</dbReference>
<feature type="transmembrane region" description="Helical" evidence="5">
    <location>
        <begin position="83"/>
        <end position="102"/>
    </location>
</feature>
<evidence type="ECO:0000259" key="6">
    <source>
        <dbReference type="Pfam" id="PF04932"/>
    </source>
</evidence>
<feature type="transmembrane region" description="Helical" evidence="5">
    <location>
        <begin position="331"/>
        <end position="358"/>
    </location>
</feature>
<dbReference type="PANTHER" id="PTHR37422:SF13">
    <property type="entry name" value="LIPOPOLYSACCHARIDE BIOSYNTHESIS PROTEIN PA4999-RELATED"/>
    <property type="match status" value="1"/>
</dbReference>
<feature type="transmembrane region" description="Helical" evidence="5">
    <location>
        <begin position="207"/>
        <end position="223"/>
    </location>
</feature>
<dbReference type="Pfam" id="PF04932">
    <property type="entry name" value="Wzy_C"/>
    <property type="match status" value="1"/>
</dbReference>
<dbReference type="RefSeq" id="WP_092627261.1">
    <property type="nucleotide sequence ID" value="NZ_FNFM01000004.1"/>
</dbReference>
<evidence type="ECO:0000256" key="2">
    <source>
        <dbReference type="ARBA" id="ARBA00022692"/>
    </source>
</evidence>
<feature type="domain" description="O-antigen ligase-related" evidence="6">
    <location>
        <begin position="216"/>
        <end position="347"/>
    </location>
</feature>
<keyword evidence="4 5" id="KW-0472">Membrane</keyword>
<keyword evidence="2 5" id="KW-0812">Transmembrane</keyword>
<keyword evidence="8" id="KW-1185">Reference proteome</keyword>
<sequence>MLDYRHFLTDASGFRSDRDAIRLTVCALAFIIASEYEFRLRDQDQSISGNPDLFVLLEIATYGVISCWLFLRFRPTPRLVTAHWTTLAAYAYVAVFFLSTVYSPYFEMALVRSCQMAVILALTRTTARHADRASMHFFAHAYSVLITVSVIFGVLVPFPRRESQPDRFTWLHLHPVAAGQLLAIAVIVLASYVIGRRNTRTGPRWPLGIYLGMLTVCAGGLIATNTRSAALAAAVGSVVALWIRWRGTRRLEITAFLFVGVLTVVLAAAPAIAGFFTRGHSMSRLLTLNARTELWSYALEAFAQRPLYGHGLSATRGLFLDEMGLGGGHNAVINLLVNTGLLGLLVWSALVIGIFVNTTRAKRLRPEPRADRTLIISVTLGMLANSVFAESLGAPANASAVWLLMLAAWAGTLRTETEPAGNGNPAANR</sequence>
<feature type="transmembrane region" description="Helical" evidence="5">
    <location>
        <begin position="257"/>
        <end position="276"/>
    </location>
</feature>
<evidence type="ECO:0000313" key="7">
    <source>
        <dbReference type="EMBL" id="SDK05241.1"/>
    </source>
</evidence>
<evidence type="ECO:0000256" key="5">
    <source>
        <dbReference type="SAM" id="Phobius"/>
    </source>
</evidence>
<dbReference type="Proteomes" id="UP000199213">
    <property type="component" value="Unassembled WGS sequence"/>
</dbReference>
<evidence type="ECO:0000256" key="4">
    <source>
        <dbReference type="ARBA" id="ARBA00023136"/>
    </source>
</evidence>
<protein>
    <submittedName>
        <fullName evidence="7">O-antigen ligase</fullName>
    </submittedName>
</protein>
<evidence type="ECO:0000256" key="3">
    <source>
        <dbReference type="ARBA" id="ARBA00022989"/>
    </source>
</evidence>
<dbReference type="AlphaFoldDB" id="A0A1G8YR32"/>
<name>A0A1G8YR32_ACTMZ</name>
<dbReference type="GO" id="GO:0016020">
    <property type="term" value="C:membrane"/>
    <property type="evidence" value="ECO:0007669"/>
    <property type="project" value="UniProtKB-SubCell"/>
</dbReference>
<feature type="transmembrane region" description="Helical" evidence="5">
    <location>
        <begin position="137"/>
        <end position="156"/>
    </location>
</feature>
<keyword evidence="3 5" id="KW-1133">Transmembrane helix</keyword>
<feature type="transmembrane region" description="Helical" evidence="5">
    <location>
        <begin position="176"/>
        <end position="195"/>
    </location>
</feature>
<dbReference type="InterPro" id="IPR051533">
    <property type="entry name" value="WaaL-like"/>
</dbReference>
<dbReference type="OrthoDB" id="3610882at2"/>
<reference evidence="8" key="1">
    <citation type="submission" date="2016-10" db="EMBL/GenBank/DDBJ databases">
        <authorList>
            <person name="Varghese N."/>
            <person name="Submissions S."/>
        </authorList>
    </citation>
    <scope>NUCLEOTIDE SEQUENCE [LARGE SCALE GENOMIC DNA]</scope>
    <source>
        <strain evidence="8">DSM 45460</strain>
    </source>
</reference>
<comment type="subcellular location">
    <subcellularLocation>
        <location evidence="1">Membrane</location>
        <topology evidence="1">Multi-pass membrane protein</topology>
    </subcellularLocation>
</comment>
<dbReference type="InterPro" id="IPR007016">
    <property type="entry name" value="O-antigen_ligase-rel_domated"/>
</dbReference>
<accession>A0A1G8YR32</accession>
<feature type="transmembrane region" description="Helical" evidence="5">
    <location>
        <begin position="229"/>
        <end position="245"/>
    </location>
</feature>
<proteinExistence type="predicted"/>
<dbReference type="PANTHER" id="PTHR37422">
    <property type="entry name" value="TEICHURONIC ACID BIOSYNTHESIS PROTEIN TUAE"/>
    <property type="match status" value="1"/>
</dbReference>
<feature type="transmembrane region" description="Helical" evidence="5">
    <location>
        <begin position="20"/>
        <end position="38"/>
    </location>
</feature>